<dbReference type="STRING" id="150374.A0A0M8N1I4"/>
<dbReference type="CDD" id="cd19071">
    <property type="entry name" value="AKR_AKR1-5-like"/>
    <property type="match status" value="1"/>
</dbReference>
<dbReference type="OrthoDB" id="416253at2759"/>
<keyword evidence="1" id="KW-0560">Oxidoreductase</keyword>
<dbReference type="GO" id="GO:0016491">
    <property type="term" value="F:oxidoreductase activity"/>
    <property type="evidence" value="ECO:0007669"/>
    <property type="project" value="UniProtKB-KW"/>
</dbReference>
<comment type="caution">
    <text evidence="3">The sequence shown here is derived from an EMBL/GenBank/DDBJ whole genome shotgun (WGS) entry which is preliminary data.</text>
</comment>
<dbReference type="InterPro" id="IPR036812">
    <property type="entry name" value="NAD(P)_OxRdtase_dom_sf"/>
</dbReference>
<evidence type="ECO:0000313" key="3">
    <source>
        <dbReference type="EMBL" id="KOS21207.1"/>
    </source>
</evidence>
<proteinExistence type="predicted"/>
<dbReference type="SUPFAM" id="SSF51430">
    <property type="entry name" value="NAD(P)-linked oxidoreductase"/>
    <property type="match status" value="1"/>
</dbReference>
<dbReference type="EMBL" id="LGSR01000013">
    <property type="protein sequence ID" value="KOS21207.1"/>
    <property type="molecule type" value="Genomic_DNA"/>
</dbReference>
<dbReference type="PANTHER" id="PTHR43827:SF13">
    <property type="entry name" value="ALDO_KETO REDUCTASE FAMILY PROTEIN"/>
    <property type="match status" value="1"/>
</dbReference>
<dbReference type="PANTHER" id="PTHR43827">
    <property type="entry name" value="2,5-DIKETO-D-GLUCONIC ACID REDUCTASE"/>
    <property type="match status" value="1"/>
</dbReference>
<dbReference type="InterPro" id="IPR018170">
    <property type="entry name" value="Aldo/ket_reductase_CS"/>
</dbReference>
<protein>
    <submittedName>
        <fullName evidence="3">Putative oxidoreductase</fullName>
    </submittedName>
</protein>
<dbReference type="AlphaFoldDB" id="A0A0M8N1I4"/>
<reference evidence="3 4" key="1">
    <citation type="submission" date="2015-07" db="EMBL/GenBank/DDBJ databases">
        <title>The genome of the fungus Escovopsis weberi, a specialized disease agent of ant agriculture.</title>
        <authorList>
            <person name="de Man T.J."/>
            <person name="Stajich J.E."/>
            <person name="Kubicek C.P."/>
            <person name="Chenthamara K."/>
            <person name="Atanasova L."/>
            <person name="Druzhinina I.S."/>
            <person name="Birnbaum S."/>
            <person name="Barribeau S.M."/>
            <person name="Teiling C."/>
            <person name="Suen G."/>
            <person name="Currie C."/>
            <person name="Gerardo N.M."/>
        </authorList>
    </citation>
    <scope>NUCLEOTIDE SEQUENCE [LARGE SCALE GENOMIC DNA]</scope>
</reference>
<evidence type="ECO:0000259" key="2">
    <source>
        <dbReference type="Pfam" id="PF00248"/>
    </source>
</evidence>
<name>A0A0M8N1I4_ESCWE</name>
<sequence length="274" mass="30165">MAPDKLTLKSTVKLNSGYDLPLLGFGIDTATRYYNQAESGAGLVASGVPRDQVFFTTKISGANARDGHLTYATLAAQVDAALAQTGLAYLDLVLIHCPYGGPRTRRAAWTALVDAVDAGKVRSIGVSNYGVAHLDELEALIRELEAERGPGRGGVLSVGQYEMHPWIRHDDIEDWCARRGVVVQAYCPIVRGQRFGDAKLVALAERHGKSQAQVLLRWGLQRGYPVVIRTGRRERLMENMDVFDFELEEHEVLDLVSGEYSPCTWDPTVEPLEV</sequence>
<dbReference type="InterPro" id="IPR023210">
    <property type="entry name" value="NADP_OxRdtase_dom"/>
</dbReference>
<dbReference type="Gene3D" id="3.20.20.100">
    <property type="entry name" value="NADP-dependent oxidoreductase domain"/>
    <property type="match status" value="1"/>
</dbReference>
<keyword evidence="4" id="KW-1185">Reference proteome</keyword>
<evidence type="ECO:0000256" key="1">
    <source>
        <dbReference type="ARBA" id="ARBA00023002"/>
    </source>
</evidence>
<evidence type="ECO:0000313" key="4">
    <source>
        <dbReference type="Proteomes" id="UP000053831"/>
    </source>
</evidence>
<dbReference type="PRINTS" id="PR00069">
    <property type="entry name" value="ALDKETRDTASE"/>
</dbReference>
<feature type="domain" description="NADP-dependent oxidoreductase" evidence="2">
    <location>
        <begin position="27"/>
        <end position="252"/>
    </location>
</feature>
<organism evidence="3 4">
    <name type="scientific">Escovopsis weberi</name>
    <dbReference type="NCBI Taxonomy" id="150374"/>
    <lineage>
        <taxon>Eukaryota</taxon>
        <taxon>Fungi</taxon>
        <taxon>Dikarya</taxon>
        <taxon>Ascomycota</taxon>
        <taxon>Pezizomycotina</taxon>
        <taxon>Sordariomycetes</taxon>
        <taxon>Hypocreomycetidae</taxon>
        <taxon>Hypocreales</taxon>
        <taxon>Hypocreaceae</taxon>
        <taxon>Escovopsis</taxon>
    </lineage>
</organism>
<gene>
    <name evidence="3" type="ORF">ESCO_004485</name>
</gene>
<dbReference type="Pfam" id="PF00248">
    <property type="entry name" value="Aldo_ket_red"/>
    <property type="match status" value="1"/>
</dbReference>
<dbReference type="InterPro" id="IPR020471">
    <property type="entry name" value="AKR"/>
</dbReference>
<accession>A0A0M8N1I4</accession>
<dbReference type="PROSITE" id="PS00062">
    <property type="entry name" value="ALDOKETO_REDUCTASE_2"/>
    <property type="match status" value="1"/>
</dbReference>
<dbReference type="Proteomes" id="UP000053831">
    <property type="component" value="Unassembled WGS sequence"/>
</dbReference>